<comment type="similarity">
    <text evidence="1">Belongs to the SMP-30/CGR1 family.</text>
</comment>
<dbReference type="SUPFAM" id="SSF63829">
    <property type="entry name" value="Calcium-dependent phosphotriesterase"/>
    <property type="match status" value="1"/>
</dbReference>
<protein>
    <submittedName>
        <fullName evidence="3">SMP-30/gluconolactonase/LRE family protein</fullName>
    </submittedName>
</protein>
<proteinExistence type="inferred from homology"/>
<dbReference type="PANTHER" id="PTHR10907">
    <property type="entry name" value="REGUCALCIN"/>
    <property type="match status" value="1"/>
</dbReference>
<organism evidence="3 4">
    <name type="scientific">Kocuria atrinae</name>
    <dbReference type="NCBI Taxonomy" id="592377"/>
    <lineage>
        <taxon>Bacteria</taxon>
        <taxon>Bacillati</taxon>
        <taxon>Actinomycetota</taxon>
        <taxon>Actinomycetes</taxon>
        <taxon>Micrococcales</taxon>
        <taxon>Micrococcaceae</taxon>
        <taxon>Kocuria</taxon>
    </lineage>
</organism>
<comment type="caution">
    <text evidence="3">The sequence shown here is derived from an EMBL/GenBank/DDBJ whole genome shotgun (WGS) entry which is preliminary data.</text>
</comment>
<dbReference type="InterPro" id="IPR011042">
    <property type="entry name" value="6-blade_b-propeller_TolB-like"/>
</dbReference>
<sequence>MNRLSAQRLTPSWVYHGEGPCWSPEWGGLAWVDMLAGDILTFGRDEQPRRQHVGSVAACVRPRVNGGQIIAVERGVLLTDAAGHPEREITLWESPEIRMNEGGIAPDGTFYIGSMAYDQSEGSATLYRVSPGLEWEPVLENVTISNGIAWSPDGSLAYYNDTPTGEISVFNWSAANGLHNRRTFVKPVIDDDAAAGAWDADEEYEPGSVSANPDGLTVDSEGAVWTALNGAGQVHRYLPDGTLDTVVSVGAKQTTACTLGGQDLRTLYITTSRENLPDDVQPTAGSLYSVRVAVPGLPTAKFAG</sequence>
<dbReference type="Pfam" id="PF08450">
    <property type="entry name" value="SGL"/>
    <property type="match status" value="1"/>
</dbReference>
<keyword evidence="4" id="KW-1185">Reference proteome</keyword>
<dbReference type="Gene3D" id="2.120.10.30">
    <property type="entry name" value="TolB, C-terminal domain"/>
    <property type="match status" value="1"/>
</dbReference>
<evidence type="ECO:0000313" key="4">
    <source>
        <dbReference type="Proteomes" id="UP001500166"/>
    </source>
</evidence>
<dbReference type="InterPro" id="IPR005511">
    <property type="entry name" value="SMP-30"/>
</dbReference>
<name>A0ABN2Y2M6_9MICC</name>
<feature type="domain" description="SMP-30/Gluconolactonase/LRE-like region" evidence="2">
    <location>
        <begin position="17"/>
        <end position="272"/>
    </location>
</feature>
<dbReference type="PANTHER" id="PTHR10907:SF47">
    <property type="entry name" value="REGUCALCIN"/>
    <property type="match status" value="1"/>
</dbReference>
<reference evidence="3 4" key="1">
    <citation type="journal article" date="2019" name="Int. J. Syst. Evol. Microbiol.">
        <title>The Global Catalogue of Microorganisms (GCM) 10K type strain sequencing project: providing services to taxonomists for standard genome sequencing and annotation.</title>
        <authorList>
            <consortium name="The Broad Institute Genomics Platform"/>
            <consortium name="The Broad Institute Genome Sequencing Center for Infectious Disease"/>
            <person name="Wu L."/>
            <person name="Ma J."/>
        </authorList>
    </citation>
    <scope>NUCLEOTIDE SEQUENCE [LARGE SCALE GENOMIC DNA]</scope>
    <source>
        <strain evidence="3 4">JCM 15914</strain>
    </source>
</reference>
<dbReference type="PRINTS" id="PR01790">
    <property type="entry name" value="SMP30FAMILY"/>
</dbReference>
<gene>
    <name evidence="3" type="ORF">GCM10009824_21900</name>
</gene>
<evidence type="ECO:0000256" key="1">
    <source>
        <dbReference type="ARBA" id="ARBA00008853"/>
    </source>
</evidence>
<evidence type="ECO:0000259" key="2">
    <source>
        <dbReference type="Pfam" id="PF08450"/>
    </source>
</evidence>
<evidence type="ECO:0000313" key="3">
    <source>
        <dbReference type="EMBL" id="GAA2120316.1"/>
    </source>
</evidence>
<dbReference type="InterPro" id="IPR013658">
    <property type="entry name" value="SGL"/>
</dbReference>
<accession>A0ABN2Y2M6</accession>
<dbReference type="Proteomes" id="UP001500166">
    <property type="component" value="Unassembled WGS sequence"/>
</dbReference>
<dbReference type="RefSeq" id="WP_344225085.1">
    <property type="nucleotide sequence ID" value="NZ_BAAAQA010000023.1"/>
</dbReference>
<dbReference type="EMBL" id="BAAAQA010000023">
    <property type="protein sequence ID" value="GAA2120316.1"/>
    <property type="molecule type" value="Genomic_DNA"/>
</dbReference>